<dbReference type="CDD" id="cd14686">
    <property type="entry name" value="bZIP"/>
    <property type="match status" value="1"/>
</dbReference>
<accession>A0AAW1NNG2</accession>
<dbReference type="Proteomes" id="UP001465755">
    <property type="component" value="Unassembled WGS sequence"/>
</dbReference>
<feature type="compositionally biased region" description="Polar residues" evidence="2">
    <location>
        <begin position="155"/>
        <end position="176"/>
    </location>
</feature>
<gene>
    <name evidence="4" type="ORF">WJX73_007701</name>
</gene>
<dbReference type="SMART" id="SM00338">
    <property type="entry name" value="BRLZ"/>
    <property type="match status" value="1"/>
</dbReference>
<feature type="region of interest" description="Disordered" evidence="2">
    <location>
        <begin position="86"/>
        <end position="176"/>
    </location>
</feature>
<evidence type="ECO:0000256" key="1">
    <source>
        <dbReference type="SAM" id="Coils"/>
    </source>
</evidence>
<feature type="coiled-coil region" evidence="1">
    <location>
        <begin position="275"/>
        <end position="309"/>
    </location>
</feature>
<keyword evidence="5" id="KW-1185">Reference proteome</keyword>
<dbReference type="EMBL" id="JALJOQ010000232">
    <property type="protein sequence ID" value="KAK9788166.1"/>
    <property type="molecule type" value="Genomic_DNA"/>
</dbReference>
<dbReference type="PROSITE" id="PS50217">
    <property type="entry name" value="BZIP"/>
    <property type="match status" value="1"/>
</dbReference>
<evidence type="ECO:0000256" key="2">
    <source>
        <dbReference type="SAM" id="MobiDB-lite"/>
    </source>
</evidence>
<feature type="domain" description="BZIP" evidence="3">
    <location>
        <begin position="243"/>
        <end position="303"/>
    </location>
</feature>
<evidence type="ECO:0000259" key="3">
    <source>
        <dbReference type="PROSITE" id="PS50217"/>
    </source>
</evidence>
<evidence type="ECO:0000313" key="5">
    <source>
        <dbReference type="Proteomes" id="UP001465755"/>
    </source>
</evidence>
<organism evidence="4 5">
    <name type="scientific">Symbiochloris irregularis</name>
    <dbReference type="NCBI Taxonomy" id="706552"/>
    <lineage>
        <taxon>Eukaryota</taxon>
        <taxon>Viridiplantae</taxon>
        <taxon>Chlorophyta</taxon>
        <taxon>core chlorophytes</taxon>
        <taxon>Trebouxiophyceae</taxon>
        <taxon>Trebouxiales</taxon>
        <taxon>Trebouxiaceae</taxon>
        <taxon>Symbiochloris</taxon>
    </lineage>
</organism>
<proteinExistence type="predicted"/>
<dbReference type="Gene3D" id="1.20.5.170">
    <property type="match status" value="1"/>
</dbReference>
<reference evidence="4 5" key="1">
    <citation type="journal article" date="2024" name="Nat. Commun.">
        <title>Phylogenomics reveals the evolutionary origins of lichenization in chlorophyte algae.</title>
        <authorList>
            <person name="Puginier C."/>
            <person name="Libourel C."/>
            <person name="Otte J."/>
            <person name="Skaloud P."/>
            <person name="Haon M."/>
            <person name="Grisel S."/>
            <person name="Petersen M."/>
            <person name="Berrin J.G."/>
            <person name="Delaux P.M."/>
            <person name="Dal Grande F."/>
            <person name="Keller J."/>
        </authorList>
    </citation>
    <scope>NUCLEOTIDE SEQUENCE [LARGE SCALE GENOMIC DNA]</scope>
    <source>
        <strain evidence="4 5">SAG 2036</strain>
    </source>
</reference>
<dbReference type="AlphaFoldDB" id="A0AAW1NNG2"/>
<evidence type="ECO:0000313" key="4">
    <source>
        <dbReference type="EMBL" id="KAK9788166.1"/>
    </source>
</evidence>
<dbReference type="GO" id="GO:0003700">
    <property type="term" value="F:DNA-binding transcription factor activity"/>
    <property type="evidence" value="ECO:0007669"/>
    <property type="project" value="InterPro"/>
</dbReference>
<dbReference type="InterPro" id="IPR046347">
    <property type="entry name" value="bZIP_sf"/>
</dbReference>
<dbReference type="Pfam" id="PF00170">
    <property type="entry name" value="bZIP_1"/>
    <property type="match status" value="1"/>
</dbReference>
<keyword evidence="1" id="KW-0175">Coiled coil</keyword>
<name>A0AAW1NNG2_9CHLO</name>
<dbReference type="SUPFAM" id="SSF57959">
    <property type="entry name" value="Leucine zipper domain"/>
    <property type="match status" value="1"/>
</dbReference>
<sequence length="396" mass="43211">MEVDYRTRSNWPSLEASNNAVQSCNRAPSSFCAPAKLSAKQAPDANSALNVSKILSSARQLLAQQQELHSSLAALDNQAQRLRGAKGADLLRPTISNTKDSFTGSESRSLGESSAESIPDHEAIARQASSADVLSSADKAQAGPSTAANAEAKPPSSQCTAWQSASGGTLPQSRSTLPQQLPHISEMRADDLLLPTSDQGHDIKYESAEVIKVDVSTLAKRKRLPIPVAIDEEGNERALTPKETRRLRRRITNRESAHRMRAKRQEELDIVQREAQSMSHENAKLRGYIEQLENEQHSLAQEMVNWQTRWKSTAAKNVRLYHELVTTQQHRAALLDSYAMPPPPATPTSRLMTAGSAPYGLGSFSRAMSGGGLDVPLMRDEALEDPLAAVRIPVRT</sequence>
<dbReference type="InterPro" id="IPR004827">
    <property type="entry name" value="bZIP"/>
</dbReference>
<comment type="caution">
    <text evidence="4">The sequence shown here is derived from an EMBL/GenBank/DDBJ whole genome shotgun (WGS) entry which is preliminary data.</text>
</comment>
<feature type="compositionally biased region" description="Polar residues" evidence="2">
    <location>
        <begin position="94"/>
        <end position="116"/>
    </location>
</feature>
<protein>
    <recommendedName>
        <fullName evidence="3">BZIP domain-containing protein</fullName>
    </recommendedName>
</protein>